<gene>
    <name evidence="1" type="ordered locus">RSal33209_1815</name>
</gene>
<dbReference type="RefSeq" id="WP_012245219.1">
    <property type="nucleotide sequence ID" value="NC_010168.1"/>
</dbReference>
<dbReference type="HOGENOM" id="CLU_3029193_0_0_11"/>
<accession>A9WN26</accession>
<keyword evidence="1" id="KW-0560">Oxidoreductase</keyword>
<dbReference type="Proteomes" id="UP000002007">
    <property type="component" value="Chromosome"/>
</dbReference>
<dbReference type="GO" id="GO:0016491">
    <property type="term" value="F:oxidoreductase activity"/>
    <property type="evidence" value="ECO:0007669"/>
    <property type="project" value="UniProtKB-KW"/>
</dbReference>
<reference evidence="2" key="1">
    <citation type="journal article" date="2008" name="J. Bacteriol.">
        <title>Genome sequence of the fish pathogen Renibacterium salmoninarum suggests reductive evolution away from an environmental Arthrobacter ancestor.</title>
        <authorList>
            <person name="Wiens G.D."/>
            <person name="Rockey D.D."/>
            <person name="Wu Z."/>
            <person name="Chang J."/>
            <person name="Levy R."/>
            <person name="Crane S."/>
            <person name="Chen D.S."/>
            <person name="Capri G.R."/>
            <person name="Burnett J.R."/>
            <person name="Sudheesh P.S."/>
            <person name="Schipma M.J."/>
            <person name="Burd H."/>
            <person name="Bhattacharyya A."/>
            <person name="Rhodes L.D."/>
            <person name="Kaul R."/>
            <person name="Strom M.S."/>
        </authorList>
    </citation>
    <scope>NUCLEOTIDE SEQUENCE [LARGE SCALE GENOMIC DNA]</scope>
    <source>
        <strain evidence="2">ATCC 33209 / DSM 20767 / JCM 11484 / NBRC 15589 / NCIMB 2235</strain>
    </source>
</reference>
<dbReference type="STRING" id="288705.RSal33209_1815"/>
<protein>
    <submittedName>
        <fullName evidence="1">Opine oxidase</fullName>
        <ecNumber evidence="1">1.-.-.-</ecNumber>
    </submittedName>
</protein>
<sequence length="55" mass="5571">MGWCQGRICGFATAALTSTAHGCPIGIAELAPIQKRPIAAALSLAGIGRTPANQH</sequence>
<dbReference type="AlphaFoldDB" id="A9WN26"/>
<name>A9WN26_RENSM</name>
<dbReference type="EC" id="1.-.-.-" evidence="1"/>
<dbReference type="KEGG" id="rsa:RSal33209_1815"/>
<proteinExistence type="predicted"/>
<dbReference type="EMBL" id="CP000910">
    <property type="protein sequence ID" value="ABY23548.1"/>
    <property type="molecule type" value="Genomic_DNA"/>
</dbReference>
<organism evidence="1 2">
    <name type="scientific">Renibacterium salmoninarum (strain ATCC 33209 / DSM 20767 / JCM 11484 / NBRC 15589 / NCIMB 2235)</name>
    <dbReference type="NCBI Taxonomy" id="288705"/>
    <lineage>
        <taxon>Bacteria</taxon>
        <taxon>Bacillati</taxon>
        <taxon>Actinomycetota</taxon>
        <taxon>Actinomycetes</taxon>
        <taxon>Micrococcales</taxon>
        <taxon>Micrococcaceae</taxon>
        <taxon>Renibacterium</taxon>
    </lineage>
</organism>
<evidence type="ECO:0000313" key="2">
    <source>
        <dbReference type="Proteomes" id="UP000002007"/>
    </source>
</evidence>
<keyword evidence="2" id="KW-1185">Reference proteome</keyword>
<evidence type="ECO:0000313" key="1">
    <source>
        <dbReference type="EMBL" id="ABY23548.1"/>
    </source>
</evidence>